<reference evidence="1 2" key="1">
    <citation type="journal article" date="2019" name="Int. J. Syst. Evol. Microbiol.">
        <title>The Global Catalogue of Microorganisms (GCM) 10K type strain sequencing project: providing services to taxonomists for standard genome sequencing and annotation.</title>
        <authorList>
            <consortium name="The Broad Institute Genomics Platform"/>
            <consortium name="The Broad Institute Genome Sequencing Center for Infectious Disease"/>
            <person name="Wu L."/>
            <person name="Ma J."/>
        </authorList>
    </citation>
    <scope>NUCLEOTIDE SEQUENCE [LARGE SCALE GENOMIC DNA]</scope>
    <source>
        <strain evidence="1 2">JCM 14559</strain>
    </source>
</reference>
<sequence length="255" mass="28096">MGKYMNDALARQAWEAAAHVASWQGAPAVPFAWSGTRWETPAGEWRDLPLIRRGMGEWLANLAGWLRYENYEAMTLAERKAKLEWDARNYELNARTTFTDPGANAYALRQAAALRSQAAGIDVPPMTVELVEIEAMEAVSGEMLSATDTRATQLLSLASQFDAFRAPMRDPADWVSRLVPAPRSEHVRTSLVWEAFTAAEPVLAGALGSRTGKRLLFAAMDKRFGARRKLGGYDGWRGVALTGWRVGCTRAVPAP</sequence>
<name>A0ABN2XEG9_9ACTN</name>
<dbReference type="EMBL" id="BAAANS010000038">
    <property type="protein sequence ID" value="GAA2110236.1"/>
    <property type="molecule type" value="Genomic_DNA"/>
</dbReference>
<comment type="caution">
    <text evidence="1">The sequence shown here is derived from an EMBL/GenBank/DDBJ whole genome shotgun (WGS) entry which is preliminary data.</text>
</comment>
<dbReference type="RefSeq" id="WP_344555038.1">
    <property type="nucleotide sequence ID" value="NZ_BAAANS010000038.1"/>
</dbReference>
<keyword evidence="2" id="KW-1185">Reference proteome</keyword>
<dbReference type="Proteomes" id="UP001500897">
    <property type="component" value="Unassembled WGS sequence"/>
</dbReference>
<evidence type="ECO:0000313" key="1">
    <source>
        <dbReference type="EMBL" id="GAA2110236.1"/>
    </source>
</evidence>
<organism evidence="1 2">
    <name type="scientific">Kitasatospora saccharophila</name>
    <dbReference type="NCBI Taxonomy" id="407973"/>
    <lineage>
        <taxon>Bacteria</taxon>
        <taxon>Bacillati</taxon>
        <taxon>Actinomycetota</taxon>
        <taxon>Actinomycetes</taxon>
        <taxon>Kitasatosporales</taxon>
        <taxon>Streptomycetaceae</taxon>
        <taxon>Kitasatospora</taxon>
    </lineage>
</organism>
<protein>
    <submittedName>
        <fullName evidence="1">Uncharacterized protein</fullName>
    </submittedName>
</protein>
<accession>A0ABN2XEG9</accession>
<proteinExistence type="predicted"/>
<evidence type="ECO:0000313" key="2">
    <source>
        <dbReference type="Proteomes" id="UP001500897"/>
    </source>
</evidence>
<gene>
    <name evidence="1" type="ORF">GCM10009759_51480</name>
</gene>